<evidence type="ECO:0000313" key="4">
    <source>
        <dbReference type="EMBL" id="CAB4646404.1"/>
    </source>
</evidence>
<dbReference type="PANTHER" id="PTHR10146:SF14">
    <property type="entry name" value="PYRIDOXAL PHOSPHATE HOMEOSTASIS PROTEIN"/>
    <property type="match status" value="1"/>
</dbReference>
<dbReference type="InterPro" id="IPR001608">
    <property type="entry name" value="Ala_racemase_N"/>
</dbReference>
<keyword evidence="1" id="KW-0663">Pyridoxal phosphate</keyword>
<dbReference type="EMBL" id="CAEZWB010000005">
    <property type="protein sequence ID" value="CAB4639677.1"/>
    <property type="molecule type" value="Genomic_DNA"/>
</dbReference>
<dbReference type="PANTHER" id="PTHR10146">
    <property type="entry name" value="PROLINE SYNTHETASE CO-TRANSCRIBED BACTERIAL HOMOLOG PROTEIN"/>
    <property type="match status" value="1"/>
</dbReference>
<dbReference type="EMBL" id="CAEZWH010000023">
    <property type="protein sequence ID" value="CAB4646404.1"/>
    <property type="molecule type" value="Genomic_DNA"/>
</dbReference>
<dbReference type="Gene3D" id="3.20.20.10">
    <property type="entry name" value="Alanine racemase"/>
    <property type="match status" value="1"/>
</dbReference>
<dbReference type="GO" id="GO:0030170">
    <property type="term" value="F:pyridoxal phosphate binding"/>
    <property type="evidence" value="ECO:0007669"/>
    <property type="project" value="InterPro"/>
</dbReference>
<dbReference type="CDD" id="cd00635">
    <property type="entry name" value="PLPDE_III_YBL036c_like"/>
    <property type="match status" value="1"/>
</dbReference>
<proteinExistence type="inferred from homology"/>
<reference evidence="4" key="1">
    <citation type="submission" date="2020-05" db="EMBL/GenBank/DDBJ databases">
        <authorList>
            <person name="Chiriac C."/>
            <person name="Salcher M."/>
            <person name="Ghai R."/>
            <person name="Kavagutti S V."/>
        </authorList>
    </citation>
    <scope>NUCLEOTIDE SEQUENCE</scope>
</reference>
<feature type="domain" description="Alanine racemase N-terminal" evidence="2">
    <location>
        <begin position="6"/>
        <end position="215"/>
    </location>
</feature>
<evidence type="ECO:0000259" key="2">
    <source>
        <dbReference type="Pfam" id="PF01168"/>
    </source>
</evidence>
<dbReference type="InterPro" id="IPR011078">
    <property type="entry name" value="PyrdxlP_homeostasis"/>
</dbReference>
<dbReference type="Pfam" id="PF01168">
    <property type="entry name" value="Ala_racemase_N"/>
    <property type="match status" value="1"/>
</dbReference>
<dbReference type="AlphaFoldDB" id="A0A6J6KDT7"/>
<protein>
    <submittedName>
        <fullName evidence="4">Unannotated protein</fullName>
    </submittedName>
</protein>
<dbReference type="SUPFAM" id="SSF51419">
    <property type="entry name" value="PLP-binding barrel"/>
    <property type="match status" value="1"/>
</dbReference>
<dbReference type="InterPro" id="IPR029066">
    <property type="entry name" value="PLP-binding_barrel"/>
</dbReference>
<dbReference type="NCBIfam" id="TIGR00044">
    <property type="entry name" value="YggS family pyridoxal phosphate-dependent enzyme"/>
    <property type="match status" value="1"/>
</dbReference>
<dbReference type="HAMAP" id="MF_02087">
    <property type="entry name" value="PLP_homeostasis"/>
    <property type="match status" value="1"/>
</dbReference>
<dbReference type="PIRSF" id="PIRSF004848">
    <property type="entry name" value="YBL036c_PLPDEIII"/>
    <property type="match status" value="1"/>
</dbReference>
<gene>
    <name evidence="3" type="ORF">UFOPK2166_00089</name>
    <name evidence="4" type="ORF">UFOPK2195_00230</name>
</gene>
<organism evidence="4">
    <name type="scientific">freshwater metagenome</name>
    <dbReference type="NCBI Taxonomy" id="449393"/>
    <lineage>
        <taxon>unclassified sequences</taxon>
        <taxon>metagenomes</taxon>
        <taxon>ecological metagenomes</taxon>
    </lineage>
</organism>
<evidence type="ECO:0000313" key="3">
    <source>
        <dbReference type="EMBL" id="CAB4639677.1"/>
    </source>
</evidence>
<name>A0A6J6KDT7_9ZZZZ</name>
<sequence length="218" mass="23183">MNAAEVSERVAVVRQRIIDAGGLHVELVAVTKTFDETSWLAAREAGVDGVGENYAQELVAKAQHVPLEMRPPVHFIGQLQSNKVKSLTEIVDVWQSVDRTSLIDEISRRSPSKPPRIYVQVNTTMELGKGGCDPEATATVVAHAARNGAIVEGLMTVGPTDGDAARTRAAFRLLRSIAHDLGVGGLSMGMTNDLEIAVEEGSTLVRVGSAIFGSRSAA</sequence>
<accession>A0A6J6KDT7</accession>
<evidence type="ECO:0000256" key="1">
    <source>
        <dbReference type="ARBA" id="ARBA00022898"/>
    </source>
</evidence>